<evidence type="ECO:0000313" key="4">
    <source>
        <dbReference type="Proteomes" id="UP001172911"/>
    </source>
</evidence>
<sequence>MRIRLFSLILILLLVMIGCTNSPAQKPQSQDQDTKQEEKQVAVDPELADQVKQSAKSVGGVEDATSVVVDKKISAAIKVTGFERLKLKSIKEEVHIKLHQENPGYIVLVTSDKKLFKQLQEIEKQLGENPQENLTDIKKKVDKINKDMHG</sequence>
<name>A0AAW7ZES3_9FIRM</name>
<keyword evidence="4" id="KW-1185">Reference proteome</keyword>
<dbReference type="InterPro" id="IPR019076">
    <property type="entry name" value="Spore_lipoprot_YhcN/YlaJ-like"/>
</dbReference>
<evidence type="ECO:0000256" key="2">
    <source>
        <dbReference type="SAM" id="SignalP"/>
    </source>
</evidence>
<organism evidence="3 4">
    <name type="scientific">Desulforamulus aquiferis</name>
    <dbReference type="NCBI Taxonomy" id="1397668"/>
    <lineage>
        <taxon>Bacteria</taxon>
        <taxon>Bacillati</taxon>
        <taxon>Bacillota</taxon>
        <taxon>Clostridia</taxon>
        <taxon>Eubacteriales</taxon>
        <taxon>Peptococcaceae</taxon>
        <taxon>Desulforamulus</taxon>
    </lineage>
</organism>
<keyword evidence="2" id="KW-0732">Signal</keyword>
<dbReference type="RefSeq" id="WP_304543103.1">
    <property type="nucleotide sequence ID" value="NZ_JARPTC010000016.1"/>
</dbReference>
<feature type="region of interest" description="Disordered" evidence="1">
    <location>
        <begin position="24"/>
        <end position="43"/>
    </location>
</feature>
<evidence type="ECO:0000313" key="3">
    <source>
        <dbReference type="EMBL" id="MDO7787777.1"/>
    </source>
</evidence>
<feature type="compositionally biased region" description="Basic and acidic residues" evidence="1">
    <location>
        <begin position="32"/>
        <end position="41"/>
    </location>
</feature>
<reference evidence="3" key="2">
    <citation type="submission" date="2023-03" db="EMBL/GenBank/DDBJ databases">
        <authorList>
            <person name="Zhang Z."/>
        </authorList>
    </citation>
    <scope>NUCLEOTIDE SEQUENCE</scope>
    <source>
        <strain evidence="3">DSA</strain>
    </source>
</reference>
<feature type="signal peptide" evidence="2">
    <location>
        <begin position="1"/>
        <end position="24"/>
    </location>
</feature>
<dbReference type="Proteomes" id="UP001172911">
    <property type="component" value="Unassembled WGS sequence"/>
</dbReference>
<protein>
    <submittedName>
        <fullName evidence="3">YhcN/YlaJ family sporulation lipoprotein</fullName>
    </submittedName>
</protein>
<proteinExistence type="predicted"/>
<reference evidence="3" key="1">
    <citation type="journal article" date="2023" name="J. Hazard. Mater.">
        <title>Anaerobic biodegradation of pyrene and benzo[a]pyrene by a new sulfate-reducing Desulforamulus aquiferis strain DSA.</title>
        <authorList>
            <person name="Zhang Z."/>
            <person name="Sun J."/>
            <person name="Gong X."/>
            <person name="Wang C."/>
            <person name="Wang H."/>
        </authorList>
    </citation>
    <scope>NUCLEOTIDE SEQUENCE</scope>
    <source>
        <strain evidence="3">DSA</strain>
    </source>
</reference>
<dbReference type="Pfam" id="PF09580">
    <property type="entry name" value="Spore_YhcN_YlaJ"/>
    <property type="match status" value="1"/>
</dbReference>
<dbReference type="EMBL" id="JARPTC010000016">
    <property type="protein sequence ID" value="MDO7787777.1"/>
    <property type="molecule type" value="Genomic_DNA"/>
</dbReference>
<accession>A0AAW7ZES3</accession>
<dbReference type="AlphaFoldDB" id="A0AAW7ZES3"/>
<feature type="chain" id="PRO_5043981414" evidence="2">
    <location>
        <begin position="25"/>
        <end position="150"/>
    </location>
</feature>
<dbReference type="PROSITE" id="PS51257">
    <property type="entry name" value="PROKAR_LIPOPROTEIN"/>
    <property type="match status" value="1"/>
</dbReference>
<comment type="caution">
    <text evidence="3">The sequence shown here is derived from an EMBL/GenBank/DDBJ whole genome shotgun (WGS) entry which is preliminary data.</text>
</comment>
<evidence type="ECO:0000256" key="1">
    <source>
        <dbReference type="SAM" id="MobiDB-lite"/>
    </source>
</evidence>
<keyword evidence="3" id="KW-0449">Lipoprotein</keyword>
<gene>
    <name evidence="3" type="ORF">P6N53_11160</name>
</gene>